<organism evidence="10">
    <name type="scientific">viral metagenome</name>
    <dbReference type="NCBI Taxonomy" id="1070528"/>
    <lineage>
        <taxon>unclassified sequences</taxon>
        <taxon>metagenomes</taxon>
        <taxon>organismal metagenomes</taxon>
    </lineage>
</organism>
<reference evidence="10" key="1">
    <citation type="journal article" date="2020" name="Nature">
        <title>Giant virus diversity and host interactions through global metagenomics.</title>
        <authorList>
            <person name="Schulz F."/>
            <person name="Roux S."/>
            <person name="Paez-Espino D."/>
            <person name="Jungbluth S."/>
            <person name="Walsh D.A."/>
            <person name="Denef V.J."/>
            <person name="McMahon K.D."/>
            <person name="Konstantinidis K.T."/>
            <person name="Eloe-Fadrosh E.A."/>
            <person name="Kyrpides N.C."/>
            <person name="Woyke T."/>
        </authorList>
    </citation>
    <scope>NUCLEOTIDE SEQUENCE</scope>
    <source>
        <strain evidence="10">GVMAG-S-1101169-75</strain>
    </source>
</reference>
<dbReference type="Gene3D" id="1.10.460.10">
    <property type="entry name" value="Topoisomerase I, domain 2"/>
    <property type="match status" value="1"/>
</dbReference>
<dbReference type="InterPro" id="IPR006171">
    <property type="entry name" value="TOPRIM_dom"/>
</dbReference>
<dbReference type="InterPro" id="IPR023405">
    <property type="entry name" value="Topo_IA_core_domain"/>
</dbReference>
<dbReference type="InterPro" id="IPR003601">
    <property type="entry name" value="Topo_IA_2"/>
</dbReference>
<dbReference type="EC" id="5.6.2.1" evidence="3"/>
<evidence type="ECO:0000256" key="6">
    <source>
        <dbReference type="ARBA" id="ARBA00023235"/>
    </source>
</evidence>
<evidence type="ECO:0000256" key="7">
    <source>
        <dbReference type="SAM" id="MobiDB-lite"/>
    </source>
</evidence>
<dbReference type="GO" id="GO:0006265">
    <property type="term" value="P:DNA topological change"/>
    <property type="evidence" value="ECO:0007669"/>
    <property type="project" value="InterPro"/>
</dbReference>
<dbReference type="Gene3D" id="3.40.50.140">
    <property type="match status" value="1"/>
</dbReference>
<dbReference type="Gene3D" id="2.70.20.10">
    <property type="entry name" value="Topoisomerase I, domain 3"/>
    <property type="match status" value="1"/>
</dbReference>
<dbReference type="GO" id="GO:0003917">
    <property type="term" value="F:DNA topoisomerase type I (single strand cut, ATP-independent) activity"/>
    <property type="evidence" value="ECO:0007669"/>
    <property type="project" value="UniProtKB-EC"/>
</dbReference>
<feature type="region of interest" description="Disordered" evidence="7">
    <location>
        <begin position="319"/>
        <end position="340"/>
    </location>
</feature>
<dbReference type="Gene3D" id="1.10.290.10">
    <property type="entry name" value="Topoisomerase I, domain 4"/>
    <property type="match status" value="1"/>
</dbReference>
<keyword evidence="4" id="KW-0799">Topoisomerase</keyword>
<keyword evidence="5" id="KW-0238">DNA-binding</keyword>
<dbReference type="EMBL" id="MN740790">
    <property type="protein sequence ID" value="QHU11803.1"/>
    <property type="molecule type" value="Genomic_DNA"/>
</dbReference>
<comment type="similarity">
    <text evidence="2">Belongs to the type IA topoisomerase family.</text>
</comment>
<dbReference type="AlphaFoldDB" id="A0A6C0K2L5"/>
<feature type="domain" description="Topo IA-type catalytic" evidence="9">
    <location>
        <begin position="132"/>
        <end position="592"/>
    </location>
</feature>
<dbReference type="SMART" id="SM00436">
    <property type="entry name" value="TOP1Bc"/>
    <property type="match status" value="1"/>
</dbReference>
<dbReference type="GO" id="GO:0003677">
    <property type="term" value="F:DNA binding"/>
    <property type="evidence" value="ECO:0007669"/>
    <property type="project" value="UniProtKB-KW"/>
</dbReference>
<evidence type="ECO:0000256" key="1">
    <source>
        <dbReference type="ARBA" id="ARBA00000213"/>
    </source>
</evidence>
<dbReference type="InterPro" id="IPR013497">
    <property type="entry name" value="Topo_IA_cen"/>
</dbReference>
<dbReference type="Pfam" id="PF01751">
    <property type="entry name" value="Toprim"/>
    <property type="match status" value="1"/>
</dbReference>
<dbReference type="PROSITE" id="PS00396">
    <property type="entry name" value="TOPO_IA_1"/>
    <property type="match status" value="1"/>
</dbReference>
<dbReference type="InterPro" id="IPR013824">
    <property type="entry name" value="Topo_IA_cen_sub1"/>
</dbReference>
<dbReference type="InterPro" id="IPR023406">
    <property type="entry name" value="Topo_IA_AS"/>
</dbReference>
<dbReference type="InterPro" id="IPR013826">
    <property type="entry name" value="Topo_IA_cen_sub3"/>
</dbReference>
<dbReference type="Pfam" id="PF01131">
    <property type="entry name" value="Topoisom_bac"/>
    <property type="match status" value="1"/>
</dbReference>
<dbReference type="PROSITE" id="PS52039">
    <property type="entry name" value="TOPO_IA_2"/>
    <property type="match status" value="1"/>
</dbReference>
<evidence type="ECO:0000256" key="4">
    <source>
        <dbReference type="ARBA" id="ARBA00023029"/>
    </source>
</evidence>
<dbReference type="CDD" id="cd00186">
    <property type="entry name" value="TOP1Ac"/>
    <property type="match status" value="1"/>
</dbReference>
<name>A0A6C0K2L5_9ZZZZ</name>
<dbReference type="InterPro" id="IPR013825">
    <property type="entry name" value="Topo_IA_cen_sub2"/>
</dbReference>
<dbReference type="SMART" id="SM00493">
    <property type="entry name" value="TOPRIM"/>
    <property type="match status" value="1"/>
</dbReference>
<dbReference type="InterPro" id="IPR000380">
    <property type="entry name" value="Topo_IA"/>
</dbReference>
<accession>A0A6C0K2L5</accession>
<evidence type="ECO:0000259" key="9">
    <source>
        <dbReference type="PROSITE" id="PS52039"/>
    </source>
</evidence>
<dbReference type="PRINTS" id="PR00417">
    <property type="entry name" value="PRTPISMRASEI"/>
</dbReference>
<dbReference type="PANTHER" id="PTHR42785:SF1">
    <property type="entry name" value="DNA TOPOISOMERASE"/>
    <property type="match status" value="1"/>
</dbReference>
<comment type="catalytic activity">
    <reaction evidence="1">
        <text>ATP-independent breakage of single-stranded DNA, followed by passage and rejoining.</text>
        <dbReference type="EC" id="5.6.2.1"/>
    </reaction>
</comment>
<proteinExistence type="inferred from homology"/>
<keyword evidence="6" id="KW-0413">Isomerase</keyword>
<evidence type="ECO:0000256" key="5">
    <source>
        <dbReference type="ARBA" id="ARBA00023125"/>
    </source>
</evidence>
<sequence>MRQNLVIVESGSKTRTIQKILGSEYTVIASGGHIDNLPKKELGIDVTDDFRTHYSVLPAKRQWIRDVRERLQKNPDTKLWLATDKDLEGERIAEAIRVQCRLKQGSFHRVYFTEITPVAIREAFSNPLPHLDAAALESQETRRVLDRLIGYQLSPLLWKHFPQNSRTPLSIGRVQAATLSLVVEKGQQIELHKNQKKWSIHGEFQDLPRATLTLSDDLEIHRFLHSLKGIFTATAKPPSIVKTHPPPPFMTSTIQQTAYRELGIPIQRTMKICQELYEKGKITYPRTDSCVLSETFQNEALAFLQDRYGVESMATASSIAGTKKSRSRTNNNKHAQEAHEAIRPTSCRLETLPETEAQRDHARVYALIWKRTMASLMRPAEYKETKIHIRDASFSMDSGYAFRCAPRTLVYPGYLVLSSSSSSTAVIDVEKKQYPKTPWIVACTGGVEAREIYDAPPARYDEASLVRRMEEEGIGRPATYQQSIDKLVDKHYMEKRGTEGRLEKISVLRWTSASSKILEHVEEVRVGAEPSSRFASTELGLRVHGFLQEHFPDIVSVSFTKEMETKLDQVQKGLNTRLAILGTFYGAWEPLIQSVRGLISNYTSGSNAVPKAIPLREFKIGRRIYRVYQGQYGPYLKFKEGTRIKNVGLTPYLQWKGLGVGDINDLSSEDVTLLTSMPVMVRWEGAEYKMEYGRYGFYCRADKTLTPVQIRSMLLRQFPSA</sequence>
<dbReference type="InterPro" id="IPR003602">
    <property type="entry name" value="Topo_IA_DNA-bd_dom"/>
</dbReference>
<dbReference type="PANTHER" id="PTHR42785">
    <property type="entry name" value="DNA TOPOISOMERASE, TYPE IA, CORE"/>
    <property type="match status" value="1"/>
</dbReference>
<evidence type="ECO:0000259" key="8">
    <source>
        <dbReference type="PROSITE" id="PS50880"/>
    </source>
</evidence>
<evidence type="ECO:0000256" key="2">
    <source>
        <dbReference type="ARBA" id="ARBA00009446"/>
    </source>
</evidence>
<evidence type="ECO:0000313" key="10">
    <source>
        <dbReference type="EMBL" id="QHU11803.1"/>
    </source>
</evidence>
<dbReference type="SUPFAM" id="SSF56712">
    <property type="entry name" value="Prokaryotic type I DNA topoisomerase"/>
    <property type="match status" value="1"/>
</dbReference>
<protein>
    <recommendedName>
        <fullName evidence="3">DNA topoisomerase</fullName>
        <ecNumber evidence="3">5.6.2.1</ecNumber>
    </recommendedName>
</protein>
<evidence type="ECO:0000256" key="3">
    <source>
        <dbReference type="ARBA" id="ARBA00012891"/>
    </source>
</evidence>
<feature type="domain" description="Toprim" evidence="8">
    <location>
        <begin position="3"/>
        <end position="115"/>
    </location>
</feature>
<dbReference type="PROSITE" id="PS50880">
    <property type="entry name" value="TOPRIM"/>
    <property type="match status" value="1"/>
</dbReference>
<dbReference type="SMART" id="SM00437">
    <property type="entry name" value="TOP1Ac"/>
    <property type="match status" value="1"/>
</dbReference>